<comment type="subcellular location">
    <subcellularLocation>
        <location evidence="7">Cytoplasm</location>
    </subcellularLocation>
</comment>
<feature type="binding site" evidence="7">
    <location>
        <position position="93"/>
    </location>
    <ligand>
        <name>a divalent metal cation</name>
        <dbReference type="ChEBI" id="CHEBI:60240"/>
    </ligand>
</feature>
<reference evidence="9 10" key="1">
    <citation type="submission" date="2024-02" db="EMBL/GenBank/DDBJ databases">
        <title>Bacteria isolated from the canopy kelp, Nereocystis luetkeana.</title>
        <authorList>
            <person name="Pfister C.A."/>
            <person name="Younker I.T."/>
            <person name="Light S.H."/>
        </authorList>
    </citation>
    <scope>NUCLEOTIDE SEQUENCE [LARGE SCALE GENOMIC DNA]</scope>
    <source>
        <strain evidence="9 10">TI.1.05</strain>
    </source>
</reference>
<dbReference type="EC" id="3.1.3.5" evidence="7"/>
<dbReference type="NCBIfam" id="TIGR00087">
    <property type="entry name" value="surE"/>
    <property type="match status" value="1"/>
</dbReference>
<dbReference type="HAMAP" id="MF_00060">
    <property type="entry name" value="SurE"/>
    <property type="match status" value="1"/>
</dbReference>
<dbReference type="RefSeq" id="WP_341598495.1">
    <property type="nucleotide sequence ID" value="NZ_JBAKAZ010000052.1"/>
</dbReference>
<dbReference type="Pfam" id="PF01975">
    <property type="entry name" value="SurE"/>
    <property type="match status" value="1"/>
</dbReference>
<comment type="function">
    <text evidence="7">Nucleotidase that shows phosphatase activity on nucleoside 5'-monophosphates.</text>
</comment>
<keyword evidence="4 7" id="KW-0479">Metal-binding</keyword>
<dbReference type="PANTHER" id="PTHR30457">
    <property type="entry name" value="5'-NUCLEOTIDASE SURE"/>
    <property type="match status" value="1"/>
</dbReference>
<dbReference type="InterPro" id="IPR002828">
    <property type="entry name" value="SurE-like_Pase/nucleotidase"/>
</dbReference>
<feature type="binding site" evidence="7">
    <location>
        <position position="9"/>
    </location>
    <ligand>
        <name>a divalent metal cation</name>
        <dbReference type="ChEBI" id="CHEBI:60240"/>
    </ligand>
</feature>
<evidence type="ECO:0000256" key="6">
    <source>
        <dbReference type="ARBA" id="ARBA00022801"/>
    </source>
</evidence>
<dbReference type="PANTHER" id="PTHR30457:SF12">
    <property type="entry name" value="5'_3'-NUCLEOTIDASE SURE"/>
    <property type="match status" value="1"/>
</dbReference>
<gene>
    <name evidence="7 9" type="primary">surE</name>
    <name evidence="9" type="ORF">V6256_12185</name>
</gene>
<dbReference type="GO" id="GO:0008254">
    <property type="term" value="F:3'-nucleotidase activity"/>
    <property type="evidence" value="ECO:0007669"/>
    <property type="project" value="UniProtKB-EC"/>
</dbReference>
<keyword evidence="10" id="KW-1185">Reference proteome</keyword>
<feature type="binding site" evidence="7">
    <location>
        <position position="8"/>
    </location>
    <ligand>
        <name>a divalent metal cation</name>
        <dbReference type="ChEBI" id="CHEBI:60240"/>
    </ligand>
</feature>
<evidence type="ECO:0000256" key="5">
    <source>
        <dbReference type="ARBA" id="ARBA00022741"/>
    </source>
</evidence>
<feature type="binding site" evidence="7">
    <location>
        <position position="41"/>
    </location>
    <ligand>
        <name>a divalent metal cation</name>
        <dbReference type="ChEBI" id="CHEBI:60240"/>
    </ligand>
</feature>
<keyword evidence="6 7" id="KW-0378">Hydrolase</keyword>
<evidence type="ECO:0000256" key="7">
    <source>
        <dbReference type="HAMAP-Rule" id="MF_00060"/>
    </source>
</evidence>
<evidence type="ECO:0000256" key="4">
    <source>
        <dbReference type="ARBA" id="ARBA00022723"/>
    </source>
</evidence>
<evidence type="ECO:0000256" key="1">
    <source>
        <dbReference type="ARBA" id="ARBA00000815"/>
    </source>
</evidence>
<evidence type="ECO:0000256" key="3">
    <source>
        <dbReference type="ARBA" id="ARBA00022490"/>
    </source>
</evidence>
<dbReference type="SUPFAM" id="SSF64167">
    <property type="entry name" value="SurE-like"/>
    <property type="match status" value="1"/>
</dbReference>
<dbReference type="EMBL" id="JBAKAZ010000052">
    <property type="protein sequence ID" value="MEL0630366.1"/>
    <property type="molecule type" value="Genomic_DNA"/>
</dbReference>
<evidence type="ECO:0000256" key="2">
    <source>
        <dbReference type="ARBA" id="ARBA00011062"/>
    </source>
</evidence>
<dbReference type="NCBIfam" id="NF001490">
    <property type="entry name" value="PRK00346.1-4"/>
    <property type="match status" value="1"/>
</dbReference>
<comment type="caution">
    <text evidence="9">The sequence shown here is derived from an EMBL/GenBank/DDBJ whole genome shotgun (WGS) entry which is preliminary data.</text>
</comment>
<protein>
    <recommendedName>
        <fullName evidence="7">5'-nucleotidase SurE</fullName>
        <ecNumber evidence="7">3.1.3.5</ecNumber>
    </recommendedName>
    <alternativeName>
        <fullName evidence="7">Nucleoside 5'-monophosphate phosphohydrolase</fullName>
    </alternativeName>
</protein>
<keyword evidence="5 7" id="KW-0547">Nucleotide-binding</keyword>
<evidence type="ECO:0000259" key="8">
    <source>
        <dbReference type="Pfam" id="PF01975"/>
    </source>
</evidence>
<dbReference type="Proteomes" id="UP001369082">
    <property type="component" value="Unassembled WGS sequence"/>
</dbReference>
<dbReference type="NCBIfam" id="NF001489">
    <property type="entry name" value="PRK00346.1-3"/>
    <property type="match status" value="1"/>
</dbReference>
<dbReference type="Gene3D" id="3.40.1210.10">
    <property type="entry name" value="Survival protein SurE-like phosphatase/nucleotidase"/>
    <property type="match status" value="1"/>
</dbReference>
<comment type="cofactor">
    <cofactor evidence="7">
        <name>a divalent metal cation</name>
        <dbReference type="ChEBI" id="CHEBI:60240"/>
    </cofactor>
    <text evidence="7">Binds 1 divalent metal cation per subunit.</text>
</comment>
<comment type="catalytic activity">
    <reaction evidence="1 7">
        <text>a ribonucleoside 5'-phosphate + H2O = a ribonucleoside + phosphate</text>
        <dbReference type="Rhea" id="RHEA:12484"/>
        <dbReference type="ChEBI" id="CHEBI:15377"/>
        <dbReference type="ChEBI" id="CHEBI:18254"/>
        <dbReference type="ChEBI" id="CHEBI:43474"/>
        <dbReference type="ChEBI" id="CHEBI:58043"/>
        <dbReference type="EC" id="3.1.3.5"/>
    </reaction>
</comment>
<sequence>MMILVSNDDGVLAPGLSILEQYLSQIPQVKTLVVAPERNHSGASNSLTLEQPLRKNIMSNGYISVNGTPTDCVHLALNKLCKSTPELVVSGINEGANMGDDVLYSGTVAAAMEGRFLGLPAVAVSLAGDKHYESAARYAAQIVEKLLSSPLPHHQVININVPDLPFEQIKGIKVTRLGKRHQAEMVEQSVDPRGREIFWVGPPGKLDDASEGTDFNAIEQGYVSMTPIKVDLTATAQLPILEQWLTLL</sequence>
<keyword evidence="3 7" id="KW-0963">Cytoplasm</keyword>
<accession>A0ABU9GSY4</accession>
<organism evidence="9 10">
    <name type="scientific">Psychromonas aquatilis</name>
    <dbReference type="NCBI Taxonomy" id="2005072"/>
    <lineage>
        <taxon>Bacteria</taxon>
        <taxon>Pseudomonadati</taxon>
        <taxon>Pseudomonadota</taxon>
        <taxon>Gammaproteobacteria</taxon>
        <taxon>Alteromonadales</taxon>
        <taxon>Psychromonadaceae</taxon>
        <taxon>Psychromonas</taxon>
    </lineage>
</organism>
<dbReference type="InterPro" id="IPR036523">
    <property type="entry name" value="SurE-like_sf"/>
</dbReference>
<dbReference type="InterPro" id="IPR030048">
    <property type="entry name" value="SurE"/>
</dbReference>
<proteinExistence type="inferred from homology"/>
<feature type="domain" description="Survival protein SurE-like phosphatase/nucleotidase" evidence="8">
    <location>
        <begin position="3"/>
        <end position="183"/>
    </location>
</feature>
<name>A0ABU9GSY4_9GAMM</name>
<comment type="similarity">
    <text evidence="2 7">Belongs to the SurE nucleotidase family.</text>
</comment>
<evidence type="ECO:0000313" key="10">
    <source>
        <dbReference type="Proteomes" id="UP001369082"/>
    </source>
</evidence>
<evidence type="ECO:0000313" key="9">
    <source>
        <dbReference type="EMBL" id="MEL0630366.1"/>
    </source>
</evidence>